<name>A0A813E957_POLGL</name>
<evidence type="ECO:0000313" key="7">
    <source>
        <dbReference type="EMBL" id="CAE8595472.1"/>
    </source>
</evidence>
<proteinExistence type="predicted"/>
<organism evidence="7 8">
    <name type="scientific">Polarella glacialis</name>
    <name type="common">Dinoflagellate</name>
    <dbReference type="NCBI Taxonomy" id="89957"/>
    <lineage>
        <taxon>Eukaryota</taxon>
        <taxon>Sar</taxon>
        <taxon>Alveolata</taxon>
        <taxon>Dinophyceae</taxon>
        <taxon>Suessiales</taxon>
        <taxon>Suessiaceae</taxon>
        <taxon>Polarella</taxon>
    </lineage>
</organism>
<keyword evidence="2 4" id="KW-0863">Zinc-finger</keyword>
<dbReference type="Gene3D" id="3.30.40.10">
    <property type="entry name" value="Zinc/RING finger domain, C3HC4 (zinc finger)"/>
    <property type="match status" value="1"/>
</dbReference>
<comment type="caution">
    <text evidence="7">The sequence shown here is derived from an EMBL/GenBank/DDBJ whole genome shotgun (WGS) entry which is preliminary data.</text>
</comment>
<dbReference type="AlphaFoldDB" id="A0A813E957"/>
<dbReference type="SUPFAM" id="SSF57850">
    <property type="entry name" value="RING/U-box"/>
    <property type="match status" value="1"/>
</dbReference>
<evidence type="ECO:0000256" key="2">
    <source>
        <dbReference type="ARBA" id="ARBA00022771"/>
    </source>
</evidence>
<evidence type="ECO:0000256" key="5">
    <source>
        <dbReference type="SAM" id="MobiDB-lite"/>
    </source>
</evidence>
<keyword evidence="3" id="KW-0862">Zinc</keyword>
<evidence type="ECO:0000256" key="4">
    <source>
        <dbReference type="PROSITE-ProRule" id="PRU00175"/>
    </source>
</evidence>
<dbReference type="InterPro" id="IPR013083">
    <property type="entry name" value="Znf_RING/FYVE/PHD"/>
</dbReference>
<dbReference type="PROSITE" id="PS50089">
    <property type="entry name" value="ZF_RING_2"/>
    <property type="match status" value="1"/>
</dbReference>
<dbReference type="GO" id="GO:0008270">
    <property type="term" value="F:zinc ion binding"/>
    <property type="evidence" value="ECO:0007669"/>
    <property type="project" value="UniProtKB-KW"/>
</dbReference>
<dbReference type="InterPro" id="IPR001841">
    <property type="entry name" value="Znf_RING"/>
</dbReference>
<evidence type="ECO:0000256" key="3">
    <source>
        <dbReference type="ARBA" id="ARBA00022833"/>
    </source>
</evidence>
<keyword evidence="8" id="KW-1185">Reference proteome</keyword>
<gene>
    <name evidence="7" type="ORF">PGLA1383_LOCUS13985</name>
</gene>
<dbReference type="SMART" id="SM00184">
    <property type="entry name" value="RING"/>
    <property type="match status" value="1"/>
</dbReference>
<dbReference type="CDD" id="cd16448">
    <property type="entry name" value="RING-H2"/>
    <property type="match status" value="1"/>
</dbReference>
<dbReference type="Proteomes" id="UP000654075">
    <property type="component" value="Unassembled WGS sequence"/>
</dbReference>
<feature type="region of interest" description="Disordered" evidence="5">
    <location>
        <begin position="137"/>
        <end position="161"/>
    </location>
</feature>
<accession>A0A813E957</accession>
<sequence>MDDVFAACVTIIALFWISLAIGIAMALRLAMVHLGRDETYVIKASQVTDKFTLAELAELTFPEVGVLDELMCTICLDVIVPKQPARKLSCGHAYHASCISGWWKCSLQSSRGKVNCPSCRVDLEVCSSVVLKQQQQLQLGTGSGTSPPRDEEDERMSNFQV</sequence>
<evidence type="ECO:0000313" key="8">
    <source>
        <dbReference type="Proteomes" id="UP000654075"/>
    </source>
</evidence>
<dbReference type="EMBL" id="CAJNNV010007878">
    <property type="protein sequence ID" value="CAE8595472.1"/>
    <property type="molecule type" value="Genomic_DNA"/>
</dbReference>
<evidence type="ECO:0000259" key="6">
    <source>
        <dbReference type="PROSITE" id="PS50089"/>
    </source>
</evidence>
<feature type="domain" description="RING-type" evidence="6">
    <location>
        <begin position="72"/>
        <end position="120"/>
    </location>
</feature>
<protein>
    <recommendedName>
        <fullName evidence="6">RING-type domain-containing protein</fullName>
    </recommendedName>
</protein>
<reference evidence="7" key="1">
    <citation type="submission" date="2021-02" db="EMBL/GenBank/DDBJ databases">
        <authorList>
            <person name="Dougan E. K."/>
            <person name="Rhodes N."/>
            <person name="Thang M."/>
            <person name="Chan C."/>
        </authorList>
    </citation>
    <scope>NUCLEOTIDE SEQUENCE</scope>
</reference>
<dbReference type="Pfam" id="PF13639">
    <property type="entry name" value="zf-RING_2"/>
    <property type="match status" value="1"/>
</dbReference>
<dbReference type="PANTHER" id="PTHR45969">
    <property type="entry name" value="RING ZINC FINGER PROTEIN-RELATED"/>
    <property type="match status" value="1"/>
</dbReference>
<keyword evidence="1" id="KW-0479">Metal-binding</keyword>
<feature type="compositionally biased region" description="Low complexity" evidence="5">
    <location>
        <begin position="137"/>
        <end position="146"/>
    </location>
</feature>
<evidence type="ECO:0000256" key="1">
    <source>
        <dbReference type="ARBA" id="ARBA00022723"/>
    </source>
</evidence>